<dbReference type="RefSeq" id="XP_018660420.2">
    <property type="nucleotide sequence ID" value="XM_018806389.2"/>
</dbReference>
<evidence type="ECO:0000256" key="1">
    <source>
        <dbReference type="ARBA" id="ARBA00005790"/>
    </source>
</evidence>
<evidence type="ECO:0000256" key="6">
    <source>
        <dbReference type="ARBA" id="ARBA00022777"/>
    </source>
</evidence>
<dbReference type="InterPro" id="IPR008144">
    <property type="entry name" value="Guanylate_kin-like_dom"/>
</dbReference>
<dbReference type="PROSITE" id="PS50052">
    <property type="entry name" value="GUANYLATE_KINASE_2"/>
    <property type="match status" value="1"/>
</dbReference>
<dbReference type="EMBL" id="JPDN02000004">
    <property type="protein sequence ID" value="PON29270.1"/>
    <property type="molecule type" value="Genomic_DNA"/>
</dbReference>
<dbReference type="Pfam" id="PF00625">
    <property type="entry name" value="Guanylate_kin"/>
    <property type="match status" value="1"/>
</dbReference>
<dbReference type="InterPro" id="IPR008145">
    <property type="entry name" value="GK/Ca_channel_bsu"/>
</dbReference>
<dbReference type="Proteomes" id="UP000054821">
    <property type="component" value="Unassembled WGS sequence"/>
</dbReference>
<evidence type="ECO:0000259" key="9">
    <source>
        <dbReference type="PROSITE" id="PS50052"/>
    </source>
</evidence>
<proteinExistence type="inferred from homology"/>
<keyword evidence="4" id="KW-0808">Transferase</keyword>
<protein>
    <recommendedName>
        <fullName evidence="3">Guanylate kinase</fullName>
        <ecNumber evidence="2">2.7.4.8</ecNumber>
    </recommendedName>
    <alternativeName>
        <fullName evidence="8">GMP kinase</fullName>
    </alternativeName>
</protein>
<comment type="similarity">
    <text evidence="1">Belongs to the guanylate kinase family.</text>
</comment>
<evidence type="ECO:0000313" key="11">
    <source>
        <dbReference type="Proteomes" id="UP000054821"/>
    </source>
</evidence>
<evidence type="ECO:0000313" key="10">
    <source>
        <dbReference type="EMBL" id="PON29270.1"/>
    </source>
</evidence>
<dbReference type="EC" id="2.7.4.8" evidence="2"/>
<keyword evidence="7" id="KW-0067">ATP-binding</keyword>
<comment type="caution">
    <text evidence="10">The sequence shown here is derived from an EMBL/GenBank/DDBJ whole genome shotgun (WGS) entry which is preliminary data.</text>
</comment>
<evidence type="ECO:0000256" key="7">
    <source>
        <dbReference type="ARBA" id="ARBA00022840"/>
    </source>
</evidence>
<dbReference type="Gene3D" id="3.40.50.300">
    <property type="entry name" value="P-loop containing nucleotide triphosphate hydrolases"/>
    <property type="match status" value="1"/>
</dbReference>
<dbReference type="PANTHER" id="PTHR23117">
    <property type="entry name" value="GUANYLATE KINASE-RELATED"/>
    <property type="match status" value="1"/>
</dbReference>
<dbReference type="InterPro" id="IPR020590">
    <property type="entry name" value="Guanylate_kinase_CS"/>
</dbReference>
<dbReference type="GO" id="GO:0005829">
    <property type="term" value="C:cytosol"/>
    <property type="evidence" value="ECO:0007669"/>
    <property type="project" value="TreeGrafter"/>
</dbReference>
<dbReference type="SMART" id="SM00072">
    <property type="entry name" value="GuKc"/>
    <property type="match status" value="1"/>
</dbReference>
<dbReference type="GO" id="GO:0004385">
    <property type="term" value="F:GMP kinase activity"/>
    <property type="evidence" value="ECO:0007669"/>
    <property type="project" value="UniProtKB-EC"/>
</dbReference>
<dbReference type="AlphaFoldDB" id="A0A2P4ZYB5"/>
<evidence type="ECO:0000256" key="3">
    <source>
        <dbReference type="ARBA" id="ARBA00016296"/>
    </source>
</evidence>
<keyword evidence="5" id="KW-0547">Nucleotide-binding</keyword>
<accession>A0A2P4ZYB5</accession>
<dbReference type="FunFam" id="3.40.50.300:FF:000776">
    <property type="entry name" value="Guanylate kinase 2"/>
    <property type="match status" value="1"/>
</dbReference>
<keyword evidence="6 10" id="KW-0418">Kinase</keyword>
<dbReference type="NCBIfam" id="TIGR03263">
    <property type="entry name" value="guanyl_kin"/>
    <property type="match status" value="1"/>
</dbReference>
<feature type="domain" description="Guanylate kinase-like" evidence="9">
    <location>
        <begin position="34"/>
        <end position="216"/>
    </location>
</feature>
<evidence type="ECO:0000256" key="5">
    <source>
        <dbReference type="ARBA" id="ARBA00022741"/>
    </source>
</evidence>
<reference evidence="10 11" key="1">
    <citation type="journal article" date="2016" name="Genome Announc.">
        <title>Draft Whole-Genome Sequence of Trichoderma gamsii T6085, a Promising Biocontrol Agent of Fusarium Head Blight on Wheat.</title>
        <authorList>
            <person name="Baroncelli R."/>
            <person name="Zapparata A."/>
            <person name="Piaggeschi G."/>
            <person name="Sarrocco S."/>
            <person name="Vannacci G."/>
        </authorList>
    </citation>
    <scope>NUCLEOTIDE SEQUENCE [LARGE SCALE GENOMIC DNA]</scope>
    <source>
        <strain evidence="10 11">T6085</strain>
    </source>
</reference>
<sequence>MPLRLPAIPTIRPLIPRSSIFRPLSTMATPPPDTRPIVVSGPSGVGKGTLYGMLFDRHPDTFALSVSHTTRDPRPGEERGVHYHYVTMDDFEDLIAKDGFVEHAKYGRNRYGTSKKTIEEQTAKGKVVLLDIEMEGVKQIKNSGISARYIFVSPPSIETLEKRLRGRGTETEQSIQERLSQAQKELEFSKTPGVHDIIIVNDDLEESYKKLEEFVYKS</sequence>
<keyword evidence="11" id="KW-1185">Reference proteome</keyword>
<dbReference type="PANTHER" id="PTHR23117:SF13">
    <property type="entry name" value="GUANYLATE KINASE"/>
    <property type="match status" value="1"/>
</dbReference>
<name>A0A2P4ZYB5_9HYPO</name>
<gene>
    <name evidence="10" type="ORF">TGAM01_v201519</name>
</gene>
<evidence type="ECO:0000256" key="4">
    <source>
        <dbReference type="ARBA" id="ARBA00022679"/>
    </source>
</evidence>
<dbReference type="STRING" id="398673.A0A2P4ZYB5"/>
<organism evidence="10 11">
    <name type="scientific">Trichoderma gamsii</name>
    <dbReference type="NCBI Taxonomy" id="398673"/>
    <lineage>
        <taxon>Eukaryota</taxon>
        <taxon>Fungi</taxon>
        <taxon>Dikarya</taxon>
        <taxon>Ascomycota</taxon>
        <taxon>Pezizomycotina</taxon>
        <taxon>Sordariomycetes</taxon>
        <taxon>Hypocreomycetidae</taxon>
        <taxon>Hypocreales</taxon>
        <taxon>Hypocreaceae</taxon>
        <taxon>Trichoderma</taxon>
    </lineage>
</organism>
<dbReference type="InterPro" id="IPR027417">
    <property type="entry name" value="P-loop_NTPase"/>
</dbReference>
<dbReference type="InterPro" id="IPR017665">
    <property type="entry name" value="Guanylate_kinase"/>
</dbReference>
<dbReference type="GeneID" id="29986472"/>
<evidence type="ECO:0000256" key="8">
    <source>
        <dbReference type="ARBA" id="ARBA00030128"/>
    </source>
</evidence>
<dbReference type="CDD" id="cd00071">
    <property type="entry name" value="GMPK"/>
    <property type="match status" value="1"/>
</dbReference>
<dbReference type="GO" id="GO:0005524">
    <property type="term" value="F:ATP binding"/>
    <property type="evidence" value="ECO:0007669"/>
    <property type="project" value="UniProtKB-KW"/>
</dbReference>
<evidence type="ECO:0000256" key="2">
    <source>
        <dbReference type="ARBA" id="ARBA00012961"/>
    </source>
</evidence>
<dbReference type="SUPFAM" id="SSF52540">
    <property type="entry name" value="P-loop containing nucleoside triphosphate hydrolases"/>
    <property type="match status" value="1"/>
</dbReference>
<dbReference type="PROSITE" id="PS00856">
    <property type="entry name" value="GUANYLATE_KINASE_1"/>
    <property type="match status" value="1"/>
</dbReference>